<dbReference type="Gene3D" id="3.30.390.10">
    <property type="entry name" value="Enolase-like, N-terminal domain"/>
    <property type="match status" value="1"/>
</dbReference>
<dbReference type="InterPro" id="IPR036849">
    <property type="entry name" value="Enolase-like_C_sf"/>
</dbReference>
<feature type="domain" description="Mandelate racemase/muconate lactonizing enzyme C-terminal" evidence="3">
    <location>
        <begin position="131"/>
        <end position="236"/>
    </location>
</feature>
<comment type="caution">
    <text evidence="4">The sequence shown here is derived from an EMBL/GenBank/DDBJ whole genome shotgun (WGS) entry which is preliminary data.</text>
</comment>
<dbReference type="InterPro" id="IPR013341">
    <property type="entry name" value="Mandelate_racemase_N_dom"/>
</dbReference>
<dbReference type="InterPro" id="IPR034593">
    <property type="entry name" value="DgoD-like"/>
</dbReference>
<dbReference type="SMART" id="SM00922">
    <property type="entry name" value="MR_MLE"/>
    <property type="match status" value="1"/>
</dbReference>
<gene>
    <name evidence="4" type="ORF">I8J29_32515</name>
</gene>
<dbReference type="InterPro" id="IPR029017">
    <property type="entry name" value="Enolase-like_N"/>
</dbReference>
<name>A0ABS3WKT1_9BACL</name>
<dbReference type="InterPro" id="IPR029065">
    <property type="entry name" value="Enolase_C-like"/>
</dbReference>
<dbReference type="PANTHER" id="PTHR48080:SF2">
    <property type="entry name" value="D-GALACTONATE DEHYDRATASE"/>
    <property type="match status" value="1"/>
</dbReference>
<evidence type="ECO:0000259" key="3">
    <source>
        <dbReference type="SMART" id="SM00922"/>
    </source>
</evidence>
<dbReference type="SUPFAM" id="SSF54826">
    <property type="entry name" value="Enolase N-terminal domain-like"/>
    <property type="match status" value="1"/>
</dbReference>
<dbReference type="SFLD" id="SFLDS00001">
    <property type="entry name" value="Enolase"/>
    <property type="match status" value="1"/>
</dbReference>
<evidence type="ECO:0000313" key="5">
    <source>
        <dbReference type="Proteomes" id="UP000670947"/>
    </source>
</evidence>
<reference evidence="4 5" key="1">
    <citation type="submission" date="2021-03" db="EMBL/GenBank/DDBJ databases">
        <title>Paenibacillus artemisicola MWE-103 whole genome sequence.</title>
        <authorList>
            <person name="Ham Y.J."/>
        </authorList>
    </citation>
    <scope>NUCLEOTIDE SEQUENCE [LARGE SCALE GENOMIC DNA]</scope>
    <source>
        <strain evidence="4 5">MWE-103</strain>
    </source>
</reference>
<proteinExistence type="predicted"/>
<organism evidence="4 5">
    <name type="scientific">Paenibacillus artemisiicola</name>
    <dbReference type="NCBI Taxonomy" id="1172618"/>
    <lineage>
        <taxon>Bacteria</taxon>
        <taxon>Bacillati</taxon>
        <taxon>Bacillota</taxon>
        <taxon>Bacilli</taxon>
        <taxon>Bacillales</taxon>
        <taxon>Paenibacillaceae</taxon>
        <taxon>Paenibacillus</taxon>
    </lineage>
</organism>
<evidence type="ECO:0000313" key="4">
    <source>
        <dbReference type="EMBL" id="MBO7748907.1"/>
    </source>
</evidence>
<dbReference type="SUPFAM" id="SSF51604">
    <property type="entry name" value="Enolase C-terminal domain-like"/>
    <property type="match status" value="1"/>
</dbReference>
<dbReference type="PANTHER" id="PTHR48080">
    <property type="entry name" value="D-GALACTONATE DEHYDRATASE-RELATED"/>
    <property type="match status" value="1"/>
</dbReference>
<keyword evidence="1" id="KW-0479">Metal-binding</keyword>
<keyword evidence="2" id="KW-0456">Lyase</keyword>
<dbReference type="CDD" id="cd03316">
    <property type="entry name" value="MR_like"/>
    <property type="match status" value="1"/>
</dbReference>
<evidence type="ECO:0000256" key="1">
    <source>
        <dbReference type="ARBA" id="ARBA00022723"/>
    </source>
</evidence>
<accession>A0ABS3WKT1</accession>
<dbReference type="Gene3D" id="3.20.20.120">
    <property type="entry name" value="Enolase-like C-terminal domain"/>
    <property type="match status" value="1"/>
</dbReference>
<evidence type="ECO:0000256" key="2">
    <source>
        <dbReference type="ARBA" id="ARBA00023239"/>
    </source>
</evidence>
<sequence>MKITGIRTFILGNPWKNWLFVLVDTDEGLTGLGEGTLNGFAKTVEAAIHELKHLVIGRDPFDVETISLRLFRDVYSDGGQIQGSALAAIETACWDIMGKATNQPLYKLLGGKCHDKLRAYANGWYRGPNTPENFHEKAKLAAAKGYTALKFDPFGAAWRTVTRQDFALALENIAAVREAVGPDADILIEGHNRFSVSTALQFADAMLKYEPTWFEAPVPPHLVSSMVEVARRSPVPVACGEDYYSREQFAELLKHDAVHIIQLEPQFLGIAASKQVCGMVHAHNGVTAPHSAQGPVCSVVCSHLNMATPNFFLHEIFDEFNEPWEEQVLMPALKVQNGYLTPPEGPGLGVELNLAEIDKHPYQVGNWLPLFKQGWEKRETVQIEE</sequence>
<dbReference type="InterPro" id="IPR013342">
    <property type="entry name" value="Mandelate_racemase_C"/>
</dbReference>
<protein>
    <submittedName>
        <fullName evidence="4">Mandelate racemase/muconate lactonizing enzyme family protein</fullName>
    </submittedName>
</protein>
<dbReference type="Pfam" id="PF13378">
    <property type="entry name" value="MR_MLE_C"/>
    <property type="match status" value="1"/>
</dbReference>
<dbReference type="RefSeq" id="WP_208851425.1">
    <property type="nucleotide sequence ID" value="NZ_JAGGDJ010000083.1"/>
</dbReference>
<dbReference type="Proteomes" id="UP000670947">
    <property type="component" value="Unassembled WGS sequence"/>
</dbReference>
<dbReference type="Pfam" id="PF02746">
    <property type="entry name" value="MR_MLE_N"/>
    <property type="match status" value="1"/>
</dbReference>
<keyword evidence="5" id="KW-1185">Reference proteome</keyword>
<dbReference type="EMBL" id="JAGGDJ010000083">
    <property type="protein sequence ID" value="MBO7748907.1"/>
    <property type="molecule type" value="Genomic_DNA"/>
</dbReference>